<dbReference type="Proteomes" id="UP000001343">
    <property type="component" value="Unassembled WGS sequence"/>
</dbReference>
<proteinExistence type="predicted"/>
<accession>A0AA87MRN3</accession>
<evidence type="ECO:0000313" key="2">
    <source>
        <dbReference type="Proteomes" id="UP000001343"/>
    </source>
</evidence>
<comment type="caution">
    <text evidence="1">The sequence shown here is derived from an EMBL/GenBank/DDBJ whole genome shotgun (WGS) entry which is preliminary data.</text>
</comment>
<organism evidence="1 2">
    <name type="scientific">Leptospira mayottensis 200901122</name>
    <dbReference type="NCBI Taxonomy" id="1193010"/>
    <lineage>
        <taxon>Bacteria</taxon>
        <taxon>Pseudomonadati</taxon>
        <taxon>Spirochaetota</taxon>
        <taxon>Spirochaetia</taxon>
        <taxon>Leptospirales</taxon>
        <taxon>Leptospiraceae</taxon>
        <taxon>Leptospira</taxon>
    </lineage>
</organism>
<gene>
    <name evidence="1" type="ORF">LEP1GSC125_0240</name>
</gene>
<sequence>MRRSLSIKFKDKSLEIEFLGEITALERCLDKIRKNGAANSTSFEKQSRIKTEKIIPRIFLMK</sequence>
<dbReference type="EMBL" id="AKWM02000019">
    <property type="protein sequence ID" value="EKS01418.1"/>
    <property type="molecule type" value="Genomic_DNA"/>
</dbReference>
<protein>
    <submittedName>
        <fullName evidence="1">Uncharacterized protein</fullName>
    </submittedName>
</protein>
<reference evidence="1 2" key="1">
    <citation type="journal article" date="2014" name="Int. J. Syst. Evol. Microbiol.">
        <title>Leptospira mayottensis sp. nov., a pathogenic species of the genus Leptospira isolated from humans.</title>
        <authorList>
            <person name="Bourhy P."/>
            <person name="Collet L."/>
            <person name="Brisse S."/>
            <person name="Picardeau M."/>
        </authorList>
    </citation>
    <scope>NUCLEOTIDE SEQUENCE [LARGE SCALE GENOMIC DNA]</scope>
    <source>
        <strain evidence="1 2">200901122</strain>
    </source>
</reference>
<name>A0AA87MRN3_9LEPT</name>
<dbReference type="AlphaFoldDB" id="A0AA87MRN3"/>
<evidence type="ECO:0000313" key="1">
    <source>
        <dbReference type="EMBL" id="EKS01418.1"/>
    </source>
</evidence>